<sequence length="165" mass="19808">MREEMREERNINQEGRDQRLTEQELAARDETILNYLRQGWTNQQIAEVLHIRPEQLRRIIYRRLFVTYDVHTRAELVETVPLEQEEERDLAEYWTASYDFSYQECRIATLLYQGLNRREIAEELCVAESTVRNHLHRVYQKLGACHRARALYVLDSAVKSLQQKI</sequence>
<feature type="domain" description="HTH luxR-type" evidence="2">
    <location>
        <begin position="93"/>
        <end position="157"/>
    </location>
</feature>
<keyword evidence="1" id="KW-0238">DNA-binding</keyword>
<dbReference type="SUPFAM" id="SSF46894">
    <property type="entry name" value="C-terminal effector domain of the bipartite response regulators"/>
    <property type="match status" value="2"/>
</dbReference>
<dbReference type="AlphaFoldDB" id="A0A4P6K524"/>
<organism evidence="3 4">
    <name type="scientific">Ktedonosporobacter rubrisoli</name>
    <dbReference type="NCBI Taxonomy" id="2509675"/>
    <lineage>
        <taxon>Bacteria</taxon>
        <taxon>Bacillati</taxon>
        <taxon>Chloroflexota</taxon>
        <taxon>Ktedonobacteria</taxon>
        <taxon>Ktedonobacterales</taxon>
        <taxon>Ktedonosporobacteraceae</taxon>
        <taxon>Ktedonosporobacter</taxon>
    </lineage>
</organism>
<dbReference type="InterPro" id="IPR036388">
    <property type="entry name" value="WH-like_DNA-bd_sf"/>
</dbReference>
<dbReference type="InterPro" id="IPR016032">
    <property type="entry name" value="Sig_transdc_resp-reg_C-effctor"/>
</dbReference>
<dbReference type="EMBL" id="CP035758">
    <property type="protein sequence ID" value="QBD83457.1"/>
    <property type="molecule type" value="Genomic_DNA"/>
</dbReference>
<name>A0A4P6K524_KTERU</name>
<reference evidence="3 4" key="1">
    <citation type="submission" date="2019-01" db="EMBL/GenBank/DDBJ databases">
        <title>Ktedonosporobacter rubrisoli SCAWS-G2.</title>
        <authorList>
            <person name="Huang Y."/>
            <person name="Yan B."/>
        </authorList>
    </citation>
    <scope>NUCLEOTIDE SEQUENCE [LARGE SCALE GENOMIC DNA]</scope>
    <source>
        <strain evidence="3 4">SCAWS-G2</strain>
    </source>
</reference>
<dbReference type="PROSITE" id="PS50043">
    <property type="entry name" value="HTH_LUXR_2"/>
    <property type="match status" value="1"/>
</dbReference>
<accession>A0A4P6K524</accession>
<gene>
    <name evidence="3" type="ORF">EPA93_12925</name>
</gene>
<dbReference type="PRINTS" id="PR00038">
    <property type="entry name" value="HTHLUXR"/>
</dbReference>
<dbReference type="KEGG" id="kbs:EPA93_12925"/>
<evidence type="ECO:0000313" key="3">
    <source>
        <dbReference type="EMBL" id="QBD83457.1"/>
    </source>
</evidence>
<dbReference type="SMART" id="SM00421">
    <property type="entry name" value="HTH_LUXR"/>
    <property type="match status" value="2"/>
</dbReference>
<dbReference type="PANTHER" id="PTHR43214">
    <property type="entry name" value="TWO-COMPONENT RESPONSE REGULATOR"/>
    <property type="match status" value="1"/>
</dbReference>
<dbReference type="InterPro" id="IPR039420">
    <property type="entry name" value="WalR-like"/>
</dbReference>
<dbReference type="GO" id="GO:0006355">
    <property type="term" value="P:regulation of DNA-templated transcription"/>
    <property type="evidence" value="ECO:0007669"/>
    <property type="project" value="InterPro"/>
</dbReference>
<dbReference type="GO" id="GO:0003677">
    <property type="term" value="F:DNA binding"/>
    <property type="evidence" value="ECO:0007669"/>
    <property type="project" value="UniProtKB-KW"/>
</dbReference>
<evidence type="ECO:0000256" key="1">
    <source>
        <dbReference type="ARBA" id="ARBA00023125"/>
    </source>
</evidence>
<dbReference type="InterPro" id="IPR000792">
    <property type="entry name" value="Tscrpt_reg_LuxR_C"/>
</dbReference>
<dbReference type="Proteomes" id="UP000290365">
    <property type="component" value="Chromosome"/>
</dbReference>
<keyword evidence="4" id="KW-1185">Reference proteome</keyword>
<dbReference type="OrthoDB" id="9780153at2"/>
<dbReference type="Gene3D" id="1.10.10.10">
    <property type="entry name" value="Winged helix-like DNA-binding domain superfamily/Winged helix DNA-binding domain"/>
    <property type="match status" value="2"/>
</dbReference>
<dbReference type="Pfam" id="PF00196">
    <property type="entry name" value="GerE"/>
    <property type="match status" value="1"/>
</dbReference>
<evidence type="ECO:0000313" key="4">
    <source>
        <dbReference type="Proteomes" id="UP000290365"/>
    </source>
</evidence>
<evidence type="ECO:0000259" key="2">
    <source>
        <dbReference type="PROSITE" id="PS50043"/>
    </source>
</evidence>
<proteinExistence type="predicted"/>
<protein>
    <submittedName>
        <fullName evidence="3">Helix-turn-helix transcriptional regulator</fullName>
    </submittedName>
</protein>